<dbReference type="Proteomes" id="UP000886885">
    <property type="component" value="Chromosome 1D"/>
</dbReference>
<sequence>MWIGLNECAQLMNQPTHCCEVHKSSLSPADASKSHDRTLQHVSNCLSYRSVPYLVVYGDQTLAFSFVYFRQRASEIREKNSEHEKRTQMGSLH</sequence>
<gene>
    <name evidence="1" type="ORF">POTOM_004773</name>
</gene>
<name>A0A8X8AKU9_POPTO</name>
<dbReference type="EMBL" id="JAAWWB010000002">
    <property type="protein sequence ID" value="KAG6788696.1"/>
    <property type="molecule type" value="Genomic_DNA"/>
</dbReference>
<reference evidence="1" key="1">
    <citation type="journal article" date="2020" name="bioRxiv">
        <title>Hybrid origin of Populus tomentosa Carr. identified through genome sequencing and phylogenomic analysis.</title>
        <authorList>
            <person name="An X."/>
            <person name="Gao K."/>
            <person name="Chen Z."/>
            <person name="Li J."/>
            <person name="Yang X."/>
            <person name="Yang X."/>
            <person name="Zhou J."/>
            <person name="Guo T."/>
            <person name="Zhao T."/>
            <person name="Huang S."/>
            <person name="Miao D."/>
            <person name="Khan W.U."/>
            <person name="Rao P."/>
            <person name="Ye M."/>
            <person name="Lei B."/>
            <person name="Liao W."/>
            <person name="Wang J."/>
            <person name="Ji L."/>
            <person name="Li Y."/>
            <person name="Guo B."/>
            <person name="Mustafa N.S."/>
            <person name="Li S."/>
            <person name="Yun Q."/>
            <person name="Keller S.R."/>
            <person name="Mao J."/>
            <person name="Zhang R."/>
            <person name="Strauss S.H."/>
        </authorList>
    </citation>
    <scope>NUCLEOTIDE SEQUENCE</scope>
    <source>
        <strain evidence="1">GM15</strain>
        <tissue evidence="1">Leaf</tissue>
    </source>
</reference>
<protein>
    <submittedName>
        <fullName evidence="1">Uncharacterized protein</fullName>
    </submittedName>
</protein>
<accession>A0A8X8AKU9</accession>
<comment type="caution">
    <text evidence="1">The sequence shown here is derived from an EMBL/GenBank/DDBJ whole genome shotgun (WGS) entry which is preliminary data.</text>
</comment>
<evidence type="ECO:0000313" key="2">
    <source>
        <dbReference type="Proteomes" id="UP000886885"/>
    </source>
</evidence>
<evidence type="ECO:0000313" key="1">
    <source>
        <dbReference type="EMBL" id="KAG6788696.1"/>
    </source>
</evidence>
<organism evidence="1 2">
    <name type="scientific">Populus tomentosa</name>
    <name type="common">Chinese white poplar</name>
    <dbReference type="NCBI Taxonomy" id="118781"/>
    <lineage>
        <taxon>Eukaryota</taxon>
        <taxon>Viridiplantae</taxon>
        <taxon>Streptophyta</taxon>
        <taxon>Embryophyta</taxon>
        <taxon>Tracheophyta</taxon>
        <taxon>Spermatophyta</taxon>
        <taxon>Magnoliopsida</taxon>
        <taxon>eudicotyledons</taxon>
        <taxon>Gunneridae</taxon>
        <taxon>Pentapetalae</taxon>
        <taxon>rosids</taxon>
        <taxon>fabids</taxon>
        <taxon>Malpighiales</taxon>
        <taxon>Salicaceae</taxon>
        <taxon>Saliceae</taxon>
        <taxon>Populus</taxon>
    </lineage>
</organism>
<keyword evidence="2" id="KW-1185">Reference proteome</keyword>
<proteinExistence type="predicted"/>
<dbReference type="AlphaFoldDB" id="A0A8X8AKU9"/>